<evidence type="ECO:0000256" key="1">
    <source>
        <dbReference type="SAM" id="MobiDB-lite"/>
    </source>
</evidence>
<protein>
    <submittedName>
        <fullName evidence="2">Unnamed protein product</fullName>
    </submittedName>
</protein>
<feature type="region of interest" description="Disordered" evidence="1">
    <location>
        <begin position="1"/>
        <end position="23"/>
    </location>
</feature>
<evidence type="ECO:0000313" key="3">
    <source>
        <dbReference type="Proteomes" id="UP001165063"/>
    </source>
</evidence>
<name>A0A9W7DL35_AMBMO</name>
<proteinExistence type="predicted"/>
<reference evidence="2" key="1">
    <citation type="submission" date="2023-04" db="EMBL/GenBank/DDBJ databases">
        <title>Ambrosiozyma monospora NBRC 1965.</title>
        <authorList>
            <person name="Ichikawa N."/>
            <person name="Sato H."/>
            <person name="Tonouchi N."/>
        </authorList>
    </citation>
    <scope>NUCLEOTIDE SEQUENCE</scope>
    <source>
        <strain evidence="2">NBRC 1965</strain>
    </source>
</reference>
<dbReference type="Proteomes" id="UP001165063">
    <property type="component" value="Unassembled WGS sequence"/>
</dbReference>
<sequence>MSYNSNLEPRAIQRPRNSSISFENSHTLGRSFVYSSFKPELSQNLNNTPAIHSPNDIHEQTADLADVGVTNVDDDTGDDPSMLFYEPIGIWFKQQSASRITIAFVTETATTIILLHERP</sequence>
<organism evidence="2 3">
    <name type="scientific">Ambrosiozyma monospora</name>
    <name type="common">Yeast</name>
    <name type="synonym">Endomycopsis monosporus</name>
    <dbReference type="NCBI Taxonomy" id="43982"/>
    <lineage>
        <taxon>Eukaryota</taxon>
        <taxon>Fungi</taxon>
        <taxon>Dikarya</taxon>
        <taxon>Ascomycota</taxon>
        <taxon>Saccharomycotina</taxon>
        <taxon>Pichiomycetes</taxon>
        <taxon>Pichiales</taxon>
        <taxon>Pichiaceae</taxon>
        <taxon>Ambrosiozyma</taxon>
    </lineage>
</organism>
<accession>A0A9W7DL35</accession>
<comment type="caution">
    <text evidence="2">The sequence shown here is derived from an EMBL/GenBank/DDBJ whole genome shotgun (WGS) entry which is preliminary data.</text>
</comment>
<gene>
    <name evidence="2" type="ORF">Amon01_000878600</name>
</gene>
<dbReference type="AlphaFoldDB" id="A0A9W7DL35"/>
<evidence type="ECO:0000313" key="2">
    <source>
        <dbReference type="EMBL" id="GMG60228.1"/>
    </source>
</evidence>
<dbReference type="EMBL" id="BSXU01008385">
    <property type="protein sequence ID" value="GMG60228.1"/>
    <property type="molecule type" value="Genomic_DNA"/>
</dbReference>
<keyword evidence="3" id="KW-1185">Reference proteome</keyword>